<keyword evidence="2" id="KW-1185">Reference proteome</keyword>
<evidence type="ECO:0000313" key="1">
    <source>
        <dbReference type="EMBL" id="KAJ9095903.1"/>
    </source>
</evidence>
<gene>
    <name evidence="1" type="ORF">QFC19_007392</name>
</gene>
<evidence type="ECO:0000313" key="2">
    <source>
        <dbReference type="Proteomes" id="UP001241377"/>
    </source>
</evidence>
<dbReference type="Proteomes" id="UP001241377">
    <property type="component" value="Unassembled WGS sequence"/>
</dbReference>
<comment type="caution">
    <text evidence="1">The sequence shown here is derived from an EMBL/GenBank/DDBJ whole genome shotgun (WGS) entry which is preliminary data.</text>
</comment>
<name>A0ACC2V959_9TREE</name>
<organism evidence="1 2">
    <name type="scientific">Naganishia cerealis</name>
    <dbReference type="NCBI Taxonomy" id="610337"/>
    <lineage>
        <taxon>Eukaryota</taxon>
        <taxon>Fungi</taxon>
        <taxon>Dikarya</taxon>
        <taxon>Basidiomycota</taxon>
        <taxon>Agaricomycotina</taxon>
        <taxon>Tremellomycetes</taxon>
        <taxon>Filobasidiales</taxon>
        <taxon>Filobasidiaceae</taxon>
        <taxon>Naganishia</taxon>
    </lineage>
</organism>
<reference evidence="1" key="1">
    <citation type="submission" date="2023-04" db="EMBL/GenBank/DDBJ databases">
        <title>Draft Genome sequencing of Naganishia species isolated from polar environments using Oxford Nanopore Technology.</title>
        <authorList>
            <person name="Leo P."/>
            <person name="Venkateswaran K."/>
        </authorList>
    </citation>
    <scope>NUCLEOTIDE SEQUENCE</scope>
    <source>
        <strain evidence="1">MNA-CCFEE 5261</strain>
    </source>
</reference>
<proteinExistence type="predicted"/>
<protein>
    <submittedName>
        <fullName evidence="1">Uncharacterized protein</fullName>
    </submittedName>
</protein>
<sequence>MERKQTQQKAQLAAQFNDFYIHITSPAVNQIGCYRIIDEIGEGAFGKVYLAMHIILNVKVVLKCGLIDDPNIVREVFYHRQLKHKNIVKLYEVIKTESHLWLVMEYCEGNELFYYIYEKRRLTYEECQRIFSQIVMGISYVHKLNLSHRDLKLENILLADKKKTVVKLTDFGFVREYDPRQRKLLSTVCGTTVYMAPELLKNENYSGFAADIWALGVILYTMFYGVMPFDEDDDLRTKFKIIHDEPEYRSGVPNEVILLIQRMLCKDPRQRASLSEVQNSSLLMDHNHHRRSRSSIHTDAGSIVSITQWYNDPGQPFESKVERHLLKRFRKLNIDVDHLKSSVQNRQMNSLTAFYELSLKHEFAKKRYYKEKKKKYNDARMSLRRSRDRFKSALSLSEQGGTQPLERIISSLSIGSNRNNSRTNISKMASPRLSTDSRLDGTKKHYSMNEKLNNRSAQGIENGNVLNRTVSFYPDTEKQSSKGTGMSLYSEESTSKRPKNSKILNKLQFWKRTKNTDDRSPELQTLEQFSNKSEMDDGAILAPSEKIPTINYIEDHADVNSPSPRSGVPPVENLENGNTLLNGTRTYRTRPSSVISQQSQLSHLSQLLTMISESELDMDETEMSDSMDEYAEYDEDGAYESSINASQHELQHNRGSAGALVPQKRRPSYRRNMSSDMSILSTSTNATGPQLTSQNSVPRLRHHSGHRKRSSMSRLSSNSSDEGQRLKKADNGSFSRLANTPQVTAASVFRPGTPDLSLNGNAYNAPTGFNFLDVSSNGSAPVVPRSQSPPLTTKTYSKPKPMKNIDSLAEKHRGATPTGGNLYETKFVIIDEEDED</sequence>
<accession>A0ACC2V959</accession>
<dbReference type="EMBL" id="JASBWR010000097">
    <property type="protein sequence ID" value="KAJ9095903.1"/>
    <property type="molecule type" value="Genomic_DNA"/>
</dbReference>